<comment type="caution">
    <text evidence="2">The sequence shown here is derived from an EMBL/GenBank/DDBJ whole genome shotgun (WGS) entry which is preliminary data.</text>
</comment>
<sequence length="113" mass="13105">MRAPPLSYAQRRRDEALQRQRAMRQERTDLARKVAMADREKTPELELCGPSTNSCDWDLHQAFESSLHIDDSRSSLCQAGPDRGEKPKQFYSKQLMLPEWMTDVPPDLASKWN</sequence>
<dbReference type="GO" id="GO:0061015">
    <property type="term" value="P:snRNA import into nucleus"/>
    <property type="evidence" value="ECO:0007669"/>
    <property type="project" value="InterPro"/>
</dbReference>
<organism evidence="2 3">
    <name type="scientific">Ostreobium quekettii</name>
    <dbReference type="NCBI Taxonomy" id="121088"/>
    <lineage>
        <taxon>Eukaryota</taxon>
        <taxon>Viridiplantae</taxon>
        <taxon>Chlorophyta</taxon>
        <taxon>core chlorophytes</taxon>
        <taxon>Ulvophyceae</taxon>
        <taxon>TCBD clade</taxon>
        <taxon>Bryopsidales</taxon>
        <taxon>Ostreobineae</taxon>
        <taxon>Ostreobiaceae</taxon>
        <taxon>Ostreobium</taxon>
    </lineage>
</organism>
<proteinExistence type="predicted"/>
<dbReference type="PANTHER" id="PTHR13403:SF6">
    <property type="entry name" value="SNURPORTIN-1"/>
    <property type="match status" value="1"/>
</dbReference>
<dbReference type="EMBL" id="CAJHUC010000513">
    <property type="protein sequence ID" value="CAD7696609.1"/>
    <property type="molecule type" value="Genomic_DNA"/>
</dbReference>
<dbReference type="InterPro" id="IPR017336">
    <property type="entry name" value="Snurportin-1"/>
</dbReference>
<dbReference type="Proteomes" id="UP000708148">
    <property type="component" value="Unassembled WGS sequence"/>
</dbReference>
<gene>
    <name evidence="2" type="ORF">OSTQU699_LOCUS1970</name>
</gene>
<evidence type="ECO:0008006" key="4">
    <source>
        <dbReference type="Google" id="ProtNLM"/>
    </source>
</evidence>
<feature type="region of interest" description="Disordered" evidence="1">
    <location>
        <begin position="1"/>
        <end position="32"/>
    </location>
</feature>
<dbReference type="PANTHER" id="PTHR13403">
    <property type="entry name" value="SNURPORTIN1 RNUT1 PROTEIN RNA, U TRANSPORTER 1"/>
    <property type="match status" value="1"/>
</dbReference>
<feature type="compositionally biased region" description="Basic and acidic residues" evidence="1">
    <location>
        <begin position="11"/>
        <end position="32"/>
    </location>
</feature>
<dbReference type="OrthoDB" id="10003593at2759"/>
<evidence type="ECO:0000256" key="1">
    <source>
        <dbReference type="SAM" id="MobiDB-lite"/>
    </source>
</evidence>
<dbReference type="Gene3D" id="3.30.470.30">
    <property type="entry name" value="DNA ligase/mRNA capping enzyme"/>
    <property type="match status" value="1"/>
</dbReference>
<dbReference type="GO" id="GO:0005737">
    <property type="term" value="C:cytoplasm"/>
    <property type="evidence" value="ECO:0007669"/>
    <property type="project" value="InterPro"/>
</dbReference>
<name>A0A8S1INH8_9CHLO</name>
<reference evidence="2" key="1">
    <citation type="submission" date="2020-12" db="EMBL/GenBank/DDBJ databases">
        <authorList>
            <person name="Iha C."/>
        </authorList>
    </citation>
    <scope>NUCLEOTIDE SEQUENCE</scope>
</reference>
<dbReference type="GO" id="GO:0005634">
    <property type="term" value="C:nucleus"/>
    <property type="evidence" value="ECO:0007669"/>
    <property type="project" value="InterPro"/>
</dbReference>
<protein>
    <recommendedName>
        <fullName evidence="4">Snurportin-1</fullName>
    </recommendedName>
</protein>
<keyword evidence="3" id="KW-1185">Reference proteome</keyword>
<dbReference type="AlphaFoldDB" id="A0A8S1INH8"/>
<evidence type="ECO:0000313" key="3">
    <source>
        <dbReference type="Proteomes" id="UP000708148"/>
    </source>
</evidence>
<accession>A0A8S1INH8</accession>
<evidence type="ECO:0000313" key="2">
    <source>
        <dbReference type="EMBL" id="CAD7696609.1"/>
    </source>
</evidence>